<comment type="subcellular location">
    <subcellularLocation>
        <location evidence="1 7">Cell membrane</location>
        <topology evidence="1 7">Multi-pass membrane protein</topology>
    </subcellularLocation>
</comment>
<accession>A0ABY4ITE8</accession>
<dbReference type="EMBL" id="CP078077">
    <property type="protein sequence ID" value="UPL16052.1"/>
    <property type="molecule type" value="Genomic_DNA"/>
</dbReference>
<evidence type="ECO:0000256" key="3">
    <source>
        <dbReference type="ARBA" id="ARBA00022475"/>
    </source>
</evidence>
<keyword evidence="10" id="KW-1185">Reference proteome</keyword>
<organism evidence="9 10">
    <name type="scientific">Microbacterium galbinum</name>
    <dbReference type="NCBI Taxonomy" id="2851646"/>
    <lineage>
        <taxon>Bacteria</taxon>
        <taxon>Bacillati</taxon>
        <taxon>Actinomycetota</taxon>
        <taxon>Actinomycetes</taxon>
        <taxon>Micrococcales</taxon>
        <taxon>Microbacteriaceae</taxon>
        <taxon>Microbacterium</taxon>
    </lineage>
</organism>
<evidence type="ECO:0000313" key="9">
    <source>
        <dbReference type="EMBL" id="UPL16052.1"/>
    </source>
</evidence>
<keyword evidence="6 7" id="KW-0472">Membrane</keyword>
<feature type="transmembrane region" description="Helical" evidence="7">
    <location>
        <begin position="33"/>
        <end position="55"/>
    </location>
</feature>
<evidence type="ECO:0000256" key="7">
    <source>
        <dbReference type="RuleBase" id="RU363032"/>
    </source>
</evidence>
<protein>
    <submittedName>
        <fullName evidence="9">Carbohydrate ABC transporter permease</fullName>
    </submittedName>
</protein>
<reference evidence="9 10" key="1">
    <citation type="submission" date="2021-06" db="EMBL/GenBank/DDBJ databases">
        <title>Genome-based taxonomic framework of Microbacterium strains isolated from marine environment, the description of four new species and reclassification of four preexisting species.</title>
        <authorList>
            <person name="Lee S.D."/>
            <person name="Kim S.-M."/>
            <person name="Byeon Y.-S."/>
            <person name="Yang H.L."/>
            <person name="Kim I.S."/>
        </authorList>
    </citation>
    <scope>NUCLEOTIDE SEQUENCE [LARGE SCALE GENOMIC DNA]</scope>
    <source>
        <strain evidence="9 10">SSW1-36</strain>
    </source>
</reference>
<keyword evidence="4 7" id="KW-0812">Transmembrane</keyword>
<evidence type="ECO:0000256" key="2">
    <source>
        <dbReference type="ARBA" id="ARBA00022448"/>
    </source>
</evidence>
<comment type="similarity">
    <text evidence="7">Belongs to the binding-protein-dependent transport system permease family.</text>
</comment>
<dbReference type="PROSITE" id="PS50928">
    <property type="entry name" value="ABC_TM1"/>
    <property type="match status" value="1"/>
</dbReference>
<dbReference type="CDD" id="cd06261">
    <property type="entry name" value="TM_PBP2"/>
    <property type="match status" value="1"/>
</dbReference>
<keyword evidence="3" id="KW-1003">Cell membrane</keyword>
<keyword evidence="2 7" id="KW-0813">Transport</keyword>
<dbReference type="InterPro" id="IPR035906">
    <property type="entry name" value="MetI-like_sf"/>
</dbReference>
<dbReference type="Pfam" id="PF00528">
    <property type="entry name" value="BPD_transp_1"/>
    <property type="match status" value="1"/>
</dbReference>
<dbReference type="SUPFAM" id="SSF161098">
    <property type="entry name" value="MetI-like"/>
    <property type="match status" value="1"/>
</dbReference>
<feature type="transmembrane region" description="Helical" evidence="7">
    <location>
        <begin position="93"/>
        <end position="117"/>
    </location>
</feature>
<dbReference type="Gene3D" id="1.10.3720.10">
    <property type="entry name" value="MetI-like"/>
    <property type="match status" value="1"/>
</dbReference>
<gene>
    <name evidence="9" type="ORF">KV396_01505</name>
</gene>
<evidence type="ECO:0000256" key="6">
    <source>
        <dbReference type="ARBA" id="ARBA00023136"/>
    </source>
</evidence>
<dbReference type="InterPro" id="IPR000515">
    <property type="entry name" value="MetI-like"/>
</dbReference>
<evidence type="ECO:0000259" key="8">
    <source>
        <dbReference type="PROSITE" id="PS50928"/>
    </source>
</evidence>
<name>A0ABY4ITE8_9MICO</name>
<evidence type="ECO:0000256" key="1">
    <source>
        <dbReference type="ARBA" id="ARBA00004651"/>
    </source>
</evidence>
<evidence type="ECO:0000256" key="4">
    <source>
        <dbReference type="ARBA" id="ARBA00022692"/>
    </source>
</evidence>
<dbReference type="PANTHER" id="PTHR43744:SF12">
    <property type="entry name" value="ABC TRANSPORTER PERMEASE PROTEIN MG189-RELATED"/>
    <property type="match status" value="1"/>
</dbReference>
<dbReference type="Proteomes" id="UP000831963">
    <property type="component" value="Chromosome"/>
</dbReference>
<evidence type="ECO:0000256" key="5">
    <source>
        <dbReference type="ARBA" id="ARBA00022989"/>
    </source>
</evidence>
<evidence type="ECO:0000313" key="10">
    <source>
        <dbReference type="Proteomes" id="UP000831963"/>
    </source>
</evidence>
<keyword evidence="5 7" id="KW-1133">Transmembrane helix</keyword>
<proteinExistence type="inferred from homology"/>
<feature type="transmembrane region" description="Helical" evidence="7">
    <location>
        <begin position="158"/>
        <end position="183"/>
    </location>
</feature>
<feature type="transmembrane region" description="Helical" evidence="7">
    <location>
        <begin position="204"/>
        <end position="226"/>
    </location>
</feature>
<sequence length="298" mass="32636">MGAAARARRNRRDRPVQNPEAETLKTLSPTRQALNYTALTVITVFMLLPFVWVFFGSFKTQAEFLGNPGAWFPESFQIQNYIQLFADRGFGTYMLNSIVVSSVAIVGNVLFSAMAGYALAKLRFRGRGLVFPLVIASMIVPYVALFVPQFVIVVQMGLVNSLIAIILPVLVLPLCVFIMRQFAHGVPFELMEAARLDGAGEGRIFFRVFLPLTGPGLATVAILSFLTSWNNFLWPLVVAQSQDTYTAPVGLSVASQASNTISFGLLLAGAMVVLLPILILFLFLQKYFIQGVAATGLK</sequence>
<dbReference type="PANTHER" id="PTHR43744">
    <property type="entry name" value="ABC TRANSPORTER PERMEASE PROTEIN MG189-RELATED-RELATED"/>
    <property type="match status" value="1"/>
</dbReference>
<feature type="domain" description="ABC transmembrane type-1" evidence="8">
    <location>
        <begin position="94"/>
        <end position="284"/>
    </location>
</feature>
<feature type="transmembrane region" description="Helical" evidence="7">
    <location>
        <begin position="261"/>
        <end position="284"/>
    </location>
</feature>
<feature type="transmembrane region" description="Helical" evidence="7">
    <location>
        <begin position="129"/>
        <end position="152"/>
    </location>
</feature>